<organism evidence="2 4">
    <name type="scientific">Candidatus Iainarchaeum sp</name>
    <dbReference type="NCBI Taxonomy" id="3101447"/>
    <lineage>
        <taxon>Archaea</taxon>
        <taxon>Candidatus Iainarchaeota</taxon>
        <taxon>Candidatus Iainarchaeia</taxon>
        <taxon>Candidatus Iainarchaeales</taxon>
        <taxon>Candidatus Iainarchaeaceae</taxon>
        <taxon>Candidatus Iainarchaeum</taxon>
    </lineage>
</organism>
<evidence type="ECO:0000313" key="4">
    <source>
        <dbReference type="Proteomes" id="UP000577419"/>
    </source>
</evidence>
<keyword evidence="1" id="KW-0812">Transmembrane</keyword>
<keyword evidence="1" id="KW-0472">Membrane</keyword>
<comment type="caution">
    <text evidence="2">The sequence shown here is derived from an EMBL/GenBank/DDBJ whole genome shotgun (WGS) entry which is preliminary data.</text>
</comment>
<dbReference type="EMBL" id="DUFG01000027">
    <property type="protein sequence ID" value="HIH08792.1"/>
    <property type="molecule type" value="Genomic_DNA"/>
</dbReference>
<gene>
    <name evidence="2" type="ORF">HA237_05495</name>
    <name evidence="3" type="ORF">J4224_02270</name>
</gene>
<reference evidence="3" key="2">
    <citation type="submission" date="2021-03" db="EMBL/GenBank/DDBJ databases">
        <authorList>
            <person name="Jaffe A."/>
        </authorList>
    </citation>
    <scope>NUCLEOTIDE SEQUENCE</scope>
    <source>
        <strain evidence="3">RIFCSPHIGHO2_01_FULL_GW2011_AR10_43_9</strain>
    </source>
</reference>
<keyword evidence="1" id="KW-1133">Transmembrane helix</keyword>
<evidence type="ECO:0000313" key="2">
    <source>
        <dbReference type="EMBL" id="HIH08792.1"/>
    </source>
</evidence>
<sequence>MKKLVAEGLKILILFLAAAGLFGLVISSFFQGIILQLAGNSFNAAIHYTLAGISAVVLLLVGYEILRIANTFDIISYLAKLR</sequence>
<protein>
    <submittedName>
        <fullName evidence="2">Uncharacterized protein</fullName>
    </submittedName>
</protein>
<evidence type="ECO:0000313" key="3">
    <source>
        <dbReference type="EMBL" id="MBS3059230.1"/>
    </source>
</evidence>
<reference evidence="4" key="1">
    <citation type="journal article" date="2020" name="bioRxiv">
        <title>A rank-normalized archaeal taxonomy based on genome phylogeny resolves widespread incomplete and uneven classifications.</title>
        <authorList>
            <person name="Rinke C."/>
            <person name="Chuvochina M."/>
            <person name="Mussig A.J."/>
            <person name="Chaumeil P.-A."/>
            <person name="Waite D.W."/>
            <person name="Whitman W.B."/>
            <person name="Parks D.H."/>
            <person name="Hugenholtz P."/>
        </authorList>
    </citation>
    <scope>NUCLEOTIDE SEQUENCE [LARGE SCALE GENOMIC DNA]</scope>
</reference>
<accession>A0A7J4ITL2</accession>
<dbReference type="Proteomes" id="UP000577419">
    <property type="component" value="Unassembled WGS sequence"/>
</dbReference>
<dbReference type="EMBL" id="JAGVWF010000031">
    <property type="protein sequence ID" value="MBS3059230.1"/>
    <property type="molecule type" value="Genomic_DNA"/>
</dbReference>
<dbReference type="Proteomes" id="UP000683213">
    <property type="component" value="Unassembled WGS sequence"/>
</dbReference>
<feature type="transmembrane region" description="Helical" evidence="1">
    <location>
        <begin position="46"/>
        <end position="66"/>
    </location>
</feature>
<dbReference type="AlphaFoldDB" id="A0A7J4ITL2"/>
<reference evidence="3" key="3">
    <citation type="submission" date="2021-05" db="EMBL/GenBank/DDBJ databases">
        <title>Protein family content uncovers lineage relationships and bacterial pathway maintenance mechanisms in DPANN archaea.</title>
        <authorList>
            <person name="Castelle C.J."/>
            <person name="Meheust R."/>
            <person name="Jaffe A.L."/>
            <person name="Seitz K."/>
            <person name="Gong X."/>
            <person name="Baker B.J."/>
            <person name="Banfield J.F."/>
        </authorList>
    </citation>
    <scope>NUCLEOTIDE SEQUENCE</scope>
    <source>
        <strain evidence="3">RIFCSPHIGHO2_01_FULL_GW2011_AR10_43_9</strain>
    </source>
</reference>
<name>A0A7J4ITL2_9ARCH</name>
<evidence type="ECO:0000256" key="1">
    <source>
        <dbReference type="SAM" id="Phobius"/>
    </source>
</evidence>
<proteinExistence type="predicted"/>
<feature type="transmembrane region" description="Helical" evidence="1">
    <location>
        <begin position="12"/>
        <end position="34"/>
    </location>
</feature>